<dbReference type="GeneID" id="18917336"/>
<proteinExistence type="predicted"/>
<dbReference type="STRING" id="650164.K5USU9"/>
<name>K5USU9_PHACS</name>
<accession>K5USU9</accession>
<keyword evidence="1" id="KW-0238">DNA-binding</keyword>
<evidence type="ECO:0000313" key="4">
    <source>
        <dbReference type="EMBL" id="EKM53011.1"/>
    </source>
</evidence>
<feature type="compositionally biased region" description="Basic and acidic residues" evidence="2">
    <location>
        <begin position="90"/>
        <end position="102"/>
    </location>
</feature>
<sequence>MLSVLAQRVAFRLPTLAAPTLLRSRAPLVASQTALTRTFLTTPQLAFPAAKAKATTTASAPKTKKALDKPNTTATKSTKTVKKPTKAAKPKAEPKAKKEKAPPKPKRLTIRPEDRPPKMPAGPWLLFWKRYMAGRGIKSLDETHEVIKEASSTWRAMSEAEKQPFRDESAAARVEYAKRRNEYFTTVDRKILNELNRRRTARDPNASRLRRKSKNSGQPAPPFVAWFNETFRQRYATENPDLPARDVAKHAGEVWRGMSDGDKQPHVDRARQAIKEWKAKQQA</sequence>
<dbReference type="EMBL" id="JH930474">
    <property type="protein sequence ID" value="EKM53011.1"/>
    <property type="molecule type" value="Genomic_DNA"/>
</dbReference>
<feature type="region of interest" description="Disordered" evidence="2">
    <location>
        <begin position="51"/>
        <end position="119"/>
    </location>
</feature>
<dbReference type="RefSeq" id="XP_007397718.1">
    <property type="nucleotide sequence ID" value="XM_007397656.1"/>
</dbReference>
<organism evidence="4 5">
    <name type="scientific">Phanerochaete carnosa (strain HHB-10118-sp)</name>
    <name type="common">White-rot fungus</name>
    <name type="synonym">Peniophora carnosa</name>
    <dbReference type="NCBI Taxonomy" id="650164"/>
    <lineage>
        <taxon>Eukaryota</taxon>
        <taxon>Fungi</taxon>
        <taxon>Dikarya</taxon>
        <taxon>Basidiomycota</taxon>
        <taxon>Agaricomycotina</taxon>
        <taxon>Agaricomycetes</taxon>
        <taxon>Polyporales</taxon>
        <taxon>Phanerochaetaceae</taxon>
        <taxon>Phanerochaete</taxon>
    </lineage>
</organism>
<dbReference type="PANTHER" id="PTHR47658">
    <property type="entry name" value="HIGH MOBILITY GROUP B PROTEIN 12-RELATED"/>
    <property type="match status" value="1"/>
</dbReference>
<dbReference type="GO" id="GO:0005634">
    <property type="term" value="C:nucleus"/>
    <property type="evidence" value="ECO:0007669"/>
    <property type="project" value="UniProtKB-UniRule"/>
</dbReference>
<dbReference type="AlphaFoldDB" id="K5USU9"/>
<keyword evidence="1" id="KW-0539">Nucleus</keyword>
<dbReference type="InParanoid" id="K5USU9"/>
<feature type="region of interest" description="Disordered" evidence="2">
    <location>
        <begin position="196"/>
        <end position="224"/>
    </location>
</feature>
<feature type="domain" description="HMG box" evidence="3">
    <location>
        <begin position="216"/>
        <end position="283"/>
    </location>
</feature>
<dbReference type="SMART" id="SM00398">
    <property type="entry name" value="HMG"/>
    <property type="match status" value="2"/>
</dbReference>
<dbReference type="GO" id="GO:0003677">
    <property type="term" value="F:DNA binding"/>
    <property type="evidence" value="ECO:0007669"/>
    <property type="project" value="UniProtKB-UniRule"/>
</dbReference>
<reference evidence="4 5" key="1">
    <citation type="journal article" date="2012" name="BMC Genomics">
        <title>Comparative genomics of the white-rot fungi, Phanerochaete carnosa and P. chrysosporium, to elucidate the genetic basis of the distinct wood types they colonize.</title>
        <authorList>
            <person name="Suzuki H."/>
            <person name="MacDonald J."/>
            <person name="Syed K."/>
            <person name="Salamov A."/>
            <person name="Hori C."/>
            <person name="Aerts A."/>
            <person name="Henrissat B."/>
            <person name="Wiebenga A."/>
            <person name="vanKuyk P.A."/>
            <person name="Barry K."/>
            <person name="Lindquist E."/>
            <person name="LaButti K."/>
            <person name="Lapidus A."/>
            <person name="Lucas S."/>
            <person name="Coutinho P."/>
            <person name="Gong Y."/>
            <person name="Samejima M."/>
            <person name="Mahadevan R."/>
            <person name="Abou-Zaid M."/>
            <person name="de Vries R.P."/>
            <person name="Igarashi K."/>
            <person name="Yadav J.S."/>
            <person name="Grigoriev I.V."/>
            <person name="Master E.R."/>
        </authorList>
    </citation>
    <scope>NUCLEOTIDE SEQUENCE [LARGE SCALE GENOMIC DNA]</scope>
    <source>
        <strain evidence="4 5">HHB-10118-sp</strain>
    </source>
</reference>
<feature type="domain" description="HMG box" evidence="3">
    <location>
        <begin position="117"/>
        <end position="184"/>
    </location>
</feature>
<gene>
    <name evidence="4" type="ORF">PHACADRAFT_259183</name>
</gene>
<evidence type="ECO:0000256" key="2">
    <source>
        <dbReference type="SAM" id="MobiDB-lite"/>
    </source>
</evidence>
<feature type="compositionally biased region" description="Low complexity" evidence="2">
    <location>
        <begin position="69"/>
        <end position="78"/>
    </location>
</feature>
<dbReference type="Proteomes" id="UP000008370">
    <property type="component" value="Unassembled WGS sequence"/>
</dbReference>
<protein>
    <recommendedName>
        <fullName evidence="3">HMG box domain-containing protein</fullName>
    </recommendedName>
</protein>
<dbReference type="InterPro" id="IPR009071">
    <property type="entry name" value="HMG_box_dom"/>
</dbReference>
<feature type="DNA-binding region" description="HMG box" evidence="1">
    <location>
        <begin position="117"/>
        <end position="184"/>
    </location>
</feature>
<keyword evidence="5" id="KW-1185">Reference proteome</keyword>
<dbReference type="KEGG" id="pco:PHACADRAFT_259183"/>
<dbReference type="HOGENOM" id="CLU_083681_0_0_1"/>
<dbReference type="Pfam" id="PF00505">
    <property type="entry name" value="HMG_box"/>
    <property type="match status" value="2"/>
</dbReference>
<evidence type="ECO:0000256" key="1">
    <source>
        <dbReference type="PROSITE-ProRule" id="PRU00267"/>
    </source>
</evidence>
<dbReference type="SUPFAM" id="SSF47095">
    <property type="entry name" value="HMG-box"/>
    <property type="match status" value="2"/>
</dbReference>
<dbReference type="PROSITE" id="PS50118">
    <property type="entry name" value="HMG_BOX_2"/>
    <property type="match status" value="2"/>
</dbReference>
<feature type="DNA-binding region" description="HMG box" evidence="1">
    <location>
        <begin position="216"/>
        <end position="283"/>
    </location>
</feature>
<dbReference type="InterPro" id="IPR036910">
    <property type="entry name" value="HMG_box_dom_sf"/>
</dbReference>
<evidence type="ECO:0000313" key="5">
    <source>
        <dbReference type="Proteomes" id="UP000008370"/>
    </source>
</evidence>
<evidence type="ECO:0000259" key="3">
    <source>
        <dbReference type="PROSITE" id="PS50118"/>
    </source>
</evidence>
<dbReference type="Gene3D" id="1.10.30.10">
    <property type="entry name" value="High mobility group box domain"/>
    <property type="match status" value="2"/>
</dbReference>
<feature type="compositionally biased region" description="Low complexity" evidence="2">
    <location>
        <begin position="51"/>
        <end position="61"/>
    </location>
</feature>
<feature type="compositionally biased region" description="Basic residues" evidence="2">
    <location>
        <begin position="79"/>
        <end position="89"/>
    </location>
</feature>
<dbReference type="OrthoDB" id="1919336at2759"/>